<organism evidence="1 2">
    <name type="scientific">Meganyctiphanes norvegica</name>
    <name type="common">Northern krill</name>
    <name type="synonym">Thysanopoda norvegica</name>
    <dbReference type="NCBI Taxonomy" id="48144"/>
    <lineage>
        <taxon>Eukaryota</taxon>
        <taxon>Metazoa</taxon>
        <taxon>Ecdysozoa</taxon>
        <taxon>Arthropoda</taxon>
        <taxon>Crustacea</taxon>
        <taxon>Multicrustacea</taxon>
        <taxon>Malacostraca</taxon>
        <taxon>Eumalacostraca</taxon>
        <taxon>Eucarida</taxon>
        <taxon>Euphausiacea</taxon>
        <taxon>Euphausiidae</taxon>
        <taxon>Meganyctiphanes</taxon>
    </lineage>
</organism>
<dbReference type="PANTHER" id="PTHR33332">
    <property type="entry name" value="REVERSE TRANSCRIPTASE DOMAIN-CONTAINING PROTEIN"/>
    <property type="match status" value="1"/>
</dbReference>
<evidence type="ECO:0000313" key="1">
    <source>
        <dbReference type="EMBL" id="CAL4115637.1"/>
    </source>
</evidence>
<protein>
    <submittedName>
        <fullName evidence="1">Uncharacterized protein</fullName>
    </submittedName>
</protein>
<evidence type="ECO:0000313" key="2">
    <source>
        <dbReference type="Proteomes" id="UP001497623"/>
    </source>
</evidence>
<accession>A0AAV2R4N5</accession>
<dbReference type="Proteomes" id="UP001497623">
    <property type="component" value="Unassembled WGS sequence"/>
</dbReference>
<keyword evidence="2" id="KW-1185">Reference proteome</keyword>
<name>A0AAV2R4N5_MEGNR</name>
<reference evidence="1 2" key="1">
    <citation type="submission" date="2024-05" db="EMBL/GenBank/DDBJ databases">
        <authorList>
            <person name="Wallberg A."/>
        </authorList>
    </citation>
    <scope>NUCLEOTIDE SEQUENCE [LARGE SCALE GENOMIC DNA]</scope>
</reference>
<dbReference type="PRINTS" id="PR01345">
    <property type="entry name" value="CERVTRCPTASE"/>
</dbReference>
<dbReference type="EMBL" id="CAXKWB010016165">
    <property type="protein sequence ID" value="CAL4115637.1"/>
    <property type="molecule type" value="Genomic_DNA"/>
</dbReference>
<gene>
    <name evidence="1" type="ORF">MNOR_LOCUS20705</name>
</gene>
<dbReference type="AlphaFoldDB" id="A0AAV2R4N5"/>
<comment type="caution">
    <text evidence="1">The sequence shown here is derived from an EMBL/GenBank/DDBJ whole genome shotgun (WGS) entry which is preliminary data.</text>
</comment>
<proteinExistence type="predicted"/>
<feature type="non-terminal residue" evidence="1">
    <location>
        <position position="1"/>
    </location>
</feature>
<sequence length="227" mass="26919">ANLSITTEERDLGILIDDKLEFDKHIRGIVNKANRMLGLIRIGFSCLDEEIFMNLYPVLVRPLLEYCVQVWSPYKQKYINLIERVQRRATRLVPSLRKLSYEKRLEKLKLTMLIERRFRGDMIETYKILTGKEDIDPSRFFQLARERGDPDLVCGLKLFKKRGCGKKRRNSFSLRVVNPWNKRSKREVQARKTSGFKSNLDKNEVSIREDRRGRDGRLYNHLYNVPI</sequence>